<reference evidence="3 4" key="1">
    <citation type="submission" date="2024-10" db="EMBL/GenBank/DDBJ databases">
        <title>Updated reference genomes for cyclostephanoid diatoms.</title>
        <authorList>
            <person name="Roberts W.R."/>
            <person name="Alverson A.J."/>
        </authorList>
    </citation>
    <scope>NUCLEOTIDE SEQUENCE [LARGE SCALE GENOMIC DNA]</scope>
    <source>
        <strain evidence="3 4">AJA010-31</strain>
    </source>
</reference>
<evidence type="ECO:0000256" key="1">
    <source>
        <dbReference type="SAM" id="SignalP"/>
    </source>
</evidence>
<keyword evidence="1" id="KW-0732">Signal</keyword>
<dbReference type="PROSITE" id="PS51257">
    <property type="entry name" value="PROKAR_LIPOPROTEIN"/>
    <property type="match status" value="1"/>
</dbReference>
<protein>
    <recommendedName>
        <fullName evidence="2">GST N-terminal domain-containing protein</fullName>
    </recommendedName>
</protein>
<dbReference type="Proteomes" id="UP001530400">
    <property type="component" value="Unassembled WGS sequence"/>
</dbReference>
<dbReference type="Pfam" id="PF13410">
    <property type="entry name" value="GST_C_2"/>
    <property type="match status" value="1"/>
</dbReference>
<gene>
    <name evidence="3" type="ORF">ACHAWO_013700</name>
</gene>
<evidence type="ECO:0000313" key="3">
    <source>
        <dbReference type="EMBL" id="KAL3804116.1"/>
    </source>
</evidence>
<accession>A0ABD3QYC4</accession>
<comment type="caution">
    <text evidence="3">The sequence shown here is derived from an EMBL/GenBank/DDBJ whole genome shotgun (WGS) entry which is preliminary data.</text>
</comment>
<keyword evidence="4" id="KW-1185">Reference proteome</keyword>
<dbReference type="InterPro" id="IPR004045">
    <property type="entry name" value="Glutathione_S-Trfase_N"/>
</dbReference>
<dbReference type="AlphaFoldDB" id="A0ABD3QYC4"/>
<dbReference type="InterPro" id="IPR016639">
    <property type="entry name" value="GST_Omega/GSH"/>
</dbReference>
<evidence type="ECO:0000313" key="4">
    <source>
        <dbReference type="Proteomes" id="UP001530400"/>
    </source>
</evidence>
<dbReference type="SUPFAM" id="SSF52833">
    <property type="entry name" value="Thioredoxin-like"/>
    <property type="match status" value="1"/>
</dbReference>
<dbReference type="PANTHER" id="PTHR32419:SF6">
    <property type="entry name" value="GLUTATHIONE S-TRANSFERASE OMEGA-LIKE 1-RELATED"/>
    <property type="match status" value="1"/>
</dbReference>
<proteinExistence type="predicted"/>
<dbReference type="EMBL" id="JALLPJ020000053">
    <property type="protein sequence ID" value="KAL3804116.1"/>
    <property type="molecule type" value="Genomic_DNA"/>
</dbReference>
<feature type="chain" id="PRO_5044863556" description="GST N-terminal domain-containing protein" evidence="1">
    <location>
        <begin position="19"/>
        <end position="424"/>
    </location>
</feature>
<dbReference type="Pfam" id="PF13409">
    <property type="entry name" value="GST_N_2"/>
    <property type="match status" value="1"/>
</dbReference>
<dbReference type="SUPFAM" id="SSF47616">
    <property type="entry name" value="GST C-terminal domain-like"/>
    <property type="match status" value="1"/>
</dbReference>
<sequence length="424" mass="47672">MEIHRLLLLSLSVLISCASSLLQPPLRHEYHRLHRSRTSLHETSTNDESKEASAVSVSSASSSLYQPTPTKKPWTFGILTSGFPPQQLLVPVVKFVTFQVWRLMMNELVTHDEEGRFIRESFQAGNNPSPLEIDGRYRLYLGNPCPWCHRVKAAVAVLGLEDDIPVTTLIDDAEKASKGGWVLPQASAADQVDIAPELISGDLAGVYNYCYRDILPEGERYKGRCTAPLLVDVQTGTIVTNESNEIMALLNDYARRKRKETDSNTLKSIDLRPVDLEQELDKTSKHWFDLLWNGSYRCGFATSQLAYDEAASDVIKGLKEMNNCLGAQSYLMGDTLTEVDLKAFAWVTRFDFAYTVIFKAPGGRIAQYKNIAAWVKRLVSDYPELMGTVDMQDACGSYYRQLFMLNFGRVVPYIPSIEEWVAGM</sequence>
<name>A0ABD3QYC4_9STRA</name>
<feature type="domain" description="GST N-terminal" evidence="2">
    <location>
        <begin position="145"/>
        <end position="251"/>
    </location>
</feature>
<dbReference type="InterPro" id="IPR036249">
    <property type="entry name" value="Thioredoxin-like_sf"/>
</dbReference>
<feature type="signal peptide" evidence="1">
    <location>
        <begin position="1"/>
        <end position="18"/>
    </location>
</feature>
<dbReference type="Gene3D" id="1.20.1050.10">
    <property type="match status" value="1"/>
</dbReference>
<dbReference type="Gene3D" id="3.40.30.10">
    <property type="entry name" value="Glutaredoxin"/>
    <property type="match status" value="1"/>
</dbReference>
<dbReference type="InterPro" id="IPR036282">
    <property type="entry name" value="Glutathione-S-Trfase_C_sf"/>
</dbReference>
<evidence type="ECO:0000259" key="2">
    <source>
        <dbReference type="Pfam" id="PF13409"/>
    </source>
</evidence>
<dbReference type="PANTHER" id="PTHR32419">
    <property type="entry name" value="GLUTATHIONYL-HYDROQUINONE REDUCTASE"/>
    <property type="match status" value="1"/>
</dbReference>
<organism evidence="3 4">
    <name type="scientific">Cyclotella atomus</name>
    <dbReference type="NCBI Taxonomy" id="382360"/>
    <lineage>
        <taxon>Eukaryota</taxon>
        <taxon>Sar</taxon>
        <taxon>Stramenopiles</taxon>
        <taxon>Ochrophyta</taxon>
        <taxon>Bacillariophyta</taxon>
        <taxon>Coscinodiscophyceae</taxon>
        <taxon>Thalassiosirophycidae</taxon>
        <taxon>Stephanodiscales</taxon>
        <taxon>Stephanodiscaceae</taxon>
        <taxon>Cyclotella</taxon>
    </lineage>
</organism>